<sequence>MDKAFFESLPEDDQTAIRESADEAGKYCTDSIIAATEAKKQIFIDAGCEIIETDISEWQKALDGFLEAKYPDLVPYAEMIAQADPAK</sequence>
<dbReference type="InterPro" id="IPR018389">
    <property type="entry name" value="DctP_fam"/>
</dbReference>
<reference evidence="2" key="1">
    <citation type="submission" date="2019-08" db="EMBL/GenBank/DDBJ databases">
        <authorList>
            <person name="Kucharzyk K."/>
            <person name="Murdoch R.W."/>
            <person name="Higgins S."/>
            <person name="Loffler F."/>
        </authorList>
    </citation>
    <scope>NUCLEOTIDE SEQUENCE</scope>
</reference>
<dbReference type="InterPro" id="IPR038404">
    <property type="entry name" value="TRAP_DctP_sf"/>
</dbReference>
<dbReference type="Gene3D" id="3.40.190.170">
    <property type="entry name" value="Bacterial extracellular solute-binding protein, family 7"/>
    <property type="match status" value="1"/>
</dbReference>
<protein>
    <recommendedName>
        <fullName evidence="3">Solute-binding protein</fullName>
    </recommendedName>
</protein>
<organism evidence="2">
    <name type="scientific">bioreactor metagenome</name>
    <dbReference type="NCBI Taxonomy" id="1076179"/>
    <lineage>
        <taxon>unclassified sequences</taxon>
        <taxon>metagenomes</taxon>
        <taxon>ecological metagenomes</taxon>
    </lineage>
</organism>
<evidence type="ECO:0008006" key="3">
    <source>
        <dbReference type="Google" id="ProtNLM"/>
    </source>
</evidence>
<dbReference type="EMBL" id="VSSQ01096276">
    <property type="protein sequence ID" value="MPN40081.1"/>
    <property type="molecule type" value="Genomic_DNA"/>
</dbReference>
<name>A0A645HM19_9ZZZZ</name>
<evidence type="ECO:0000256" key="1">
    <source>
        <dbReference type="ARBA" id="ARBA00022729"/>
    </source>
</evidence>
<dbReference type="GO" id="GO:0055085">
    <property type="term" value="P:transmembrane transport"/>
    <property type="evidence" value="ECO:0007669"/>
    <property type="project" value="InterPro"/>
</dbReference>
<comment type="caution">
    <text evidence="2">The sequence shown here is derived from an EMBL/GenBank/DDBJ whole genome shotgun (WGS) entry which is preliminary data.</text>
</comment>
<gene>
    <name evidence="2" type="ORF">SDC9_187616</name>
</gene>
<evidence type="ECO:0000313" key="2">
    <source>
        <dbReference type="EMBL" id="MPN40081.1"/>
    </source>
</evidence>
<dbReference type="AlphaFoldDB" id="A0A645HM19"/>
<accession>A0A645HM19</accession>
<proteinExistence type="predicted"/>
<dbReference type="Pfam" id="PF03480">
    <property type="entry name" value="DctP"/>
    <property type="match status" value="1"/>
</dbReference>
<keyword evidence="1" id="KW-0732">Signal</keyword>